<reference evidence="10" key="1">
    <citation type="journal article" date="2018" name="Nat. Microbiol.">
        <title>Leveraging single-cell genomics to expand the fungal tree of life.</title>
        <authorList>
            <person name="Ahrendt S.R."/>
            <person name="Quandt C.A."/>
            <person name="Ciobanu D."/>
            <person name="Clum A."/>
            <person name="Salamov A."/>
            <person name="Andreopoulos B."/>
            <person name="Cheng J.F."/>
            <person name="Woyke T."/>
            <person name="Pelin A."/>
            <person name="Henrissat B."/>
            <person name="Reynolds N.K."/>
            <person name="Benny G.L."/>
            <person name="Smith M.E."/>
            <person name="James T.Y."/>
            <person name="Grigoriev I.V."/>
        </authorList>
    </citation>
    <scope>NUCLEOTIDE SEQUENCE [LARGE SCALE GENOMIC DNA]</scope>
    <source>
        <strain evidence="10">Benny S71-1</strain>
    </source>
</reference>
<feature type="compositionally biased region" description="Gly residues" evidence="6">
    <location>
        <begin position="7"/>
        <end position="18"/>
    </location>
</feature>
<dbReference type="HAMAP" id="MF_01116">
    <property type="entry name" value="TSR3"/>
    <property type="match status" value="1"/>
</dbReference>
<dbReference type="Pfam" id="PF04034">
    <property type="entry name" value="Ribo_biogen_C"/>
    <property type="match status" value="1"/>
</dbReference>
<evidence type="ECO:0000256" key="4">
    <source>
        <dbReference type="ARBA" id="ARBA00022679"/>
    </source>
</evidence>
<dbReference type="GO" id="GO:0106388">
    <property type="term" value="F:rRNA small subunit aminocarboxypropyltransferase activity"/>
    <property type="evidence" value="ECO:0007669"/>
    <property type="project" value="InterPro"/>
</dbReference>
<feature type="region of interest" description="Disordered" evidence="6">
    <location>
        <begin position="1"/>
        <end position="21"/>
    </location>
</feature>
<evidence type="ECO:0000256" key="1">
    <source>
        <dbReference type="ARBA" id="ARBA00022490"/>
    </source>
</evidence>
<keyword evidence="2" id="KW-0690">Ribosome biogenesis</keyword>
<name>A0A4P9Z0N8_9FUNG</name>
<keyword evidence="10" id="KW-1185">Reference proteome</keyword>
<feature type="domain" description="16S/18S rRNA aminocarboxypropyltransferase Tsr3 C-terminal" evidence="7">
    <location>
        <begin position="66"/>
        <end position="192"/>
    </location>
</feature>
<evidence type="ECO:0000256" key="2">
    <source>
        <dbReference type="ARBA" id="ARBA00022517"/>
    </source>
</evidence>
<evidence type="ECO:0000259" key="8">
    <source>
        <dbReference type="Pfam" id="PF04068"/>
    </source>
</evidence>
<organism evidence="9 10">
    <name type="scientific">Syncephalis pseudoplumigaleata</name>
    <dbReference type="NCBI Taxonomy" id="1712513"/>
    <lineage>
        <taxon>Eukaryota</taxon>
        <taxon>Fungi</taxon>
        <taxon>Fungi incertae sedis</taxon>
        <taxon>Zoopagomycota</taxon>
        <taxon>Zoopagomycotina</taxon>
        <taxon>Zoopagomycetes</taxon>
        <taxon>Zoopagales</taxon>
        <taxon>Piptocephalidaceae</taxon>
        <taxon>Syncephalis</taxon>
    </lineage>
</organism>
<dbReference type="EMBL" id="KZ989533">
    <property type="protein sequence ID" value="RKP26033.1"/>
    <property type="molecule type" value="Genomic_DNA"/>
</dbReference>
<dbReference type="OrthoDB" id="10262062at2759"/>
<dbReference type="NCBIfam" id="NF002621">
    <property type="entry name" value="PRK02287.1"/>
    <property type="match status" value="1"/>
</dbReference>
<feature type="non-terminal residue" evidence="9">
    <location>
        <position position="208"/>
    </location>
</feature>
<dbReference type="GO" id="GO:0030490">
    <property type="term" value="P:maturation of SSU-rRNA"/>
    <property type="evidence" value="ECO:0007669"/>
    <property type="project" value="TreeGrafter"/>
</dbReference>
<accession>A0A4P9Z0N8</accession>
<dbReference type="AlphaFoldDB" id="A0A4P9Z0N8"/>
<evidence type="ECO:0000256" key="5">
    <source>
        <dbReference type="ARBA" id="ARBA00022691"/>
    </source>
</evidence>
<dbReference type="Pfam" id="PF04068">
    <property type="entry name" value="Fer4_RLI"/>
    <property type="match status" value="1"/>
</dbReference>
<gene>
    <name evidence="9" type="ORF">SYNPS1DRAFT_14789</name>
</gene>
<keyword evidence="4" id="KW-0808">Transferase</keyword>
<proteinExistence type="inferred from homology"/>
<sequence>MTTTAEEGGGGGGEGAVEGGEANAPFPVPLAMWDFEQCDPRRCSGKRLERAGWVRSLRVNQGFRGIVLSPKGEQAVSPADKDIVAQHGLCVVECSWAKLDEVPFARLRTRHDRLLPYLVAANPVNYGKPWRLNCAEAYAASFYITGHWAYGDAVMGRFKWGHTFRELNQELLDKYAACTDSADVVRVQNEWLAMLEEEHAQSRQTKAR</sequence>
<dbReference type="InterPro" id="IPR007177">
    <property type="entry name" value="Tsr3_C"/>
</dbReference>
<evidence type="ECO:0000313" key="10">
    <source>
        <dbReference type="Proteomes" id="UP000278143"/>
    </source>
</evidence>
<dbReference type="InterPro" id="IPR022968">
    <property type="entry name" value="Tsr3-like"/>
</dbReference>
<keyword evidence="1" id="KW-0963">Cytoplasm</keyword>
<evidence type="ECO:0000259" key="7">
    <source>
        <dbReference type="Pfam" id="PF04034"/>
    </source>
</evidence>
<evidence type="ECO:0000256" key="6">
    <source>
        <dbReference type="SAM" id="MobiDB-lite"/>
    </source>
</evidence>
<keyword evidence="3" id="KW-0698">rRNA processing</keyword>
<feature type="domain" description="RNase L inhibitor RLI-like possible metal-binding" evidence="8">
    <location>
        <begin position="28"/>
        <end position="61"/>
    </location>
</feature>
<dbReference type="InterPro" id="IPR007209">
    <property type="entry name" value="RNaseL-inhib-like_metal-bd_dom"/>
</dbReference>
<evidence type="ECO:0000313" key="9">
    <source>
        <dbReference type="EMBL" id="RKP26033.1"/>
    </source>
</evidence>
<dbReference type="PANTHER" id="PTHR20426:SF0">
    <property type="entry name" value="18S RRNA AMINOCARBOXYPROPYLTRANSFERASE"/>
    <property type="match status" value="1"/>
</dbReference>
<dbReference type="PANTHER" id="PTHR20426">
    <property type="entry name" value="RIBOSOME BIOGENESIS PROTEIN TSR3 HOMOLOG"/>
    <property type="match status" value="1"/>
</dbReference>
<keyword evidence="5" id="KW-0949">S-adenosyl-L-methionine</keyword>
<dbReference type="Proteomes" id="UP000278143">
    <property type="component" value="Unassembled WGS sequence"/>
</dbReference>
<evidence type="ECO:0000256" key="3">
    <source>
        <dbReference type="ARBA" id="ARBA00022552"/>
    </source>
</evidence>
<evidence type="ECO:0008006" key="11">
    <source>
        <dbReference type="Google" id="ProtNLM"/>
    </source>
</evidence>
<protein>
    <recommendedName>
        <fullName evidence="11">18S rRNA aminocarboxypropyltransferase</fullName>
    </recommendedName>
</protein>